<dbReference type="AlphaFoldDB" id="A0A8H5EVX2"/>
<organism evidence="7 8">
    <name type="scientific">Psilocybe cf. subviscida</name>
    <dbReference type="NCBI Taxonomy" id="2480587"/>
    <lineage>
        <taxon>Eukaryota</taxon>
        <taxon>Fungi</taxon>
        <taxon>Dikarya</taxon>
        <taxon>Basidiomycota</taxon>
        <taxon>Agaricomycotina</taxon>
        <taxon>Agaricomycetes</taxon>
        <taxon>Agaricomycetidae</taxon>
        <taxon>Agaricales</taxon>
        <taxon>Agaricineae</taxon>
        <taxon>Strophariaceae</taxon>
        <taxon>Psilocybe</taxon>
    </lineage>
</organism>
<keyword evidence="5" id="KW-0963">Cytoplasm</keyword>
<dbReference type="CDD" id="cd11692">
    <property type="entry name" value="HRI1_N_like"/>
    <property type="match status" value="1"/>
</dbReference>
<dbReference type="GO" id="GO:0005737">
    <property type="term" value="C:cytoplasm"/>
    <property type="evidence" value="ECO:0007669"/>
    <property type="project" value="UniProtKB-SubCell"/>
</dbReference>
<name>A0A8H5EVX2_9AGAR</name>
<comment type="subcellular location">
    <subcellularLocation>
        <location evidence="2">Cytoplasm</location>
    </subcellularLocation>
    <subcellularLocation>
        <location evidence="1">Nucleus</location>
    </subcellularLocation>
</comment>
<proteinExistence type="inferred from homology"/>
<dbReference type="OrthoDB" id="4045395at2759"/>
<comment type="similarity">
    <text evidence="3">Belongs to the HRI1 family.</text>
</comment>
<evidence type="ECO:0000313" key="7">
    <source>
        <dbReference type="EMBL" id="KAF5314276.1"/>
    </source>
</evidence>
<keyword evidence="6" id="KW-0539">Nucleus</keyword>
<dbReference type="InterPro" id="IPR038744">
    <property type="entry name" value="Hri1_N"/>
</dbReference>
<evidence type="ECO:0000256" key="4">
    <source>
        <dbReference type="ARBA" id="ARBA00017063"/>
    </source>
</evidence>
<dbReference type="GO" id="GO:0005634">
    <property type="term" value="C:nucleus"/>
    <property type="evidence" value="ECO:0007669"/>
    <property type="project" value="UniProtKB-SubCell"/>
</dbReference>
<evidence type="ECO:0000256" key="3">
    <source>
        <dbReference type="ARBA" id="ARBA00005229"/>
    </source>
</evidence>
<dbReference type="Proteomes" id="UP000567179">
    <property type="component" value="Unassembled WGS sequence"/>
</dbReference>
<evidence type="ECO:0000256" key="1">
    <source>
        <dbReference type="ARBA" id="ARBA00004123"/>
    </source>
</evidence>
<dbReference type="EMBL" id="JAACJJ010000044">
    <property type="protein sequence ID" value="KAF5314276.1"/>
    <property type="molecule type" value="Genomic_DNA"/>
</dbReference>
<reference evidence="7 8" key="1">
    <citation type="journal article" date="2020" name="ISME J.">
        <title>Uncovering the hidden diversity of litter-decomposition mechanisms in mushroom-forming fungi.</title>
        <authorList>
            <person name="Floudas D."/>
            <person name="Bentzer J."/>
            <person name="Ahren D."/>
            <person name="Johansson T."/>
            <person name="Persson P."/>
            <person name="Tunlid A."/>
        </authorList>
    </citation>
    <scope>NUCLEOTIDE SEQUENCE [LARGE SCALE GENOMIC DNA]</scope>
    <source>
        <strain evidence="7 8">CBS 101986</strain>
    </source>
</reference>
<dbReference type="InterPro" id="IPR031818">
    <property type="entry name" value="Hri1"/>
</dbReference>
<comment type="caution">
    <text evidence="7">The sequence shown here is derived from an EMBL/GenBank/DDBJ whole genome shotgun (WGS) entry which is preliminary data.</text>
</comment>
<sequence>MSSISLRRSIRWLPDPPSEPTHTVVLIGPSGVFLDVRFLKASPKQIDWAFAGYRTEVSPNVVEFKHHIDSRTTEPVVDTGTNSTISPGVTLEVGEMVNPETGKMTAYEEIWEEPRLESVSAMFIRNVAGTVWHARVNQWQIALGRDAEGRFWAWQAVKRAGSEWDVIYATGDKSRVHLLSKETENWKKGEKQAWDGDMWVVLDAEG</sequence>
<dbReference type="Pfam" id="PF16815">
    <property type="entry name" value="HRI1"/>
    <property type="match status" value="1"/>
</dbReference>
<evidence type="ECO:0000256" key="2">
    <source>
        <dbReference type="ARBA" id="ARBA00004496"/>
    </source>
</evidence>
<accession>A0A8H5EVX2</accession>
<protein>
    <recommendedName>
        <fullName evidence="4">Protein HRI1</fullName>
    </recommendedName>
</protein>
<dbReference type="Gene3D" id="2.40.128.320">
    <property type="entry name" value="Protein HRI1, N-terminal domain"/>
    <property type="match status" value="1"/>
</dbReference>
<gene>
    <name evidence="7" type="ORF">D9619_011849</name>
</gene>
<keyword evidence="8" id="KW-1185">Reference proteome</keyword>
<evidence type="ECO:0000256" key="6">
    <source>
        <dbReference type="ARBA" id="ARBA00023242"/>
    </source>
</evidence>
<evidence type="ECO:0000256" key="5">
    <source>
        <dbReference type="ARBA" id="ARBA00022490"/>
    </source>
</evidence>
<evidence type="ECO:0000313" key="8">
    <source>
        <dbReference type="Proteomes" id="UP000567179"/>
    </source>
</evidence>
<dbReference type="InterPro" id="IPR043047">
    <property type="entry name" value="Hri1_N_sf"/>
</dbReference>